<evidence type="ECO:0000256" key="6">
    <source>
        <dbReference type="ARBA" id="ARBA00023136"/>
    </source>
</evidence>
<dbReference type="NCBIfam" id="TIGR04056">
    <property type="entry name" value="OMP_RagA_SusC"/>
    <property type="match status" value="1"/>
</dbReference>
<evidence type="ECO:0000256" key="9">
    <source>
        <dbReference type="RuleBase" id="RU003357"/>
    </source>
</evidence>
<evidence type="ECO:0000256" key="7">
    <source>
        <dbReference type="ARBA" id="ARBA00023237"/>
    </source>
</evidence>
<evidence type="ECO:0000256" key="2">
    <source>
        <dbReference type="ARBA" id="ARBA00022448"/>
    </source>
</evidence>
<dbReference type="InterPro" id="IPR008969">
    <property type="entry name" value="CarboxyPept-like_regulatory"/>
</dbReference>
<evidence type="ECO:0000313" key="13">
    <source>
        <dbReference type="Proteomes" id="UP001228581"/>
    </source>
</evidence>
<dbReference type="SUPFAM" id="SSF56935">
    <property type="entry name" value="Porins"/>
    <property type="match status" value="1"/>
</dbReference>
<evidence type="ECO:0000256" key="5">
    <source>
        <dbReference type="ARBA" id="ARBA00023077"/>
    </source>
</evidence>
<proteinExistence type="inferred from homology"/>
<evidence type="ECO:0000259" key="11">
    <source>
        <dbReference type="Pfam" id="PF07715"/>
    </source>
</evidence>
<dbReference type="Pfam" id="PF13715">
    <property type="entry name" value="CarbopepD_reg_2"/>
    <property type="match status" value="1"/>
</dbReference>
<dbReference type="InterPro" id="IPR039426">
    <property type="entry name" value="TonB-dep_rcpt-like"/>
</dbReference>
<dbReference type="NCBIfam" id="TIGR04057">
    <property type="entry name" value="SusC_RagA_signa"/>
    <property type="match status" value="1"/>
</dbReference>
<dbReference type="EMBL" id="JASJOT010000025">
    <property type="protein sequence ID" value="MDJ1496730.1"/>
    <property type="molecule type" value="Genomic_DNA"/>
</dbReference>
<dbReference type="RefSeq" id="WP_314001772.1">
    <property type="nucleotide sequence ID" value="NZ_JASJOT010000025.1"/>
</dbReference>
<dbReference type="InterPro" id="IPR037066">
    <property type="entry name" value="Plug_dom_sf"/>
</dbReference>
<keyword evidence="13" id="KW-1185">Reference proteome</keyword>
<comment type="similarity">
    <text evidence="8 9">Belongs to the TonB-dependent receptor family.</text>
</comment>
<name>A0ABT7CUW9_9BACT</name>
<evidence type="ECO:0000256" key="8">
    <source>
        <dbReference type="PROSITE-ProRule" id="PRU01360"/>
    </source>
</evidence>
<accession>A0ABT7CUW9</accession>
<evidence type="ECO:0000259" key="10">
    <source>
        <dbReference type="Pfam" id="PF00593"/>
    </source>
</evidence>
<keyword evidence="6 8" id="KW-0472">Membrane</keyword>
<comment type="subcellular location">
    <subcellularLocation>
        <location evidence="1 8">Cell outer membrane</location>
        <topology evidence="1 8">Multi-pass membrane protein</topology>
    </subcellularLocation>
</comment>
<protein>
    <submittedName>
        <fullName evidence="12">TonB-dependent receptor</fullName>
    </submittedName>
</protein>
<evidence type="ECO:0000256" key="4">
    <source>
        <dbReference type="ARBA" id="ARBA00022692"/>
    </source>
</evidence>
<keyword evidence="7 8" id="KW-0998">Cell outer membrane</keyword>
<keyword evidence="5 9" id="KW-0798">TonB box</keyword>
<evidence type="ECO:0000313" key="12">
    <source>
        <dbReference type="EMBL" id="MDJ1496730.1"/>
    </source>
</evidence>
<dbReference type="InterPro" id="IPR012910">
    <property type="entry name" value="Plug_dom"/>
</dbReference>
<feature type="domain" description="TonB-dependent receptor plug" evidence="11">
    <location>
        <begin position="233"/>
        <end position="337"/>
    </location>
</feature>
<dbReference type="PROSITE" id="PS52016">
    <property type="entry name" value="TONB_DEPENDENT_REC_3"/>
    <property type="match status" value="1"/>
</dbReference>
<dbReference type="Gene3D" id="2.40.170.20">
    <property type="entry name" value="TonB-dependent receptor, beta-barrel domain"/>
    <property type="match status" value="1"/>
</dbReference>
<dbReference type="Gene3D" id="2.60.40.1120">
    <property type="entry name" value="Carboxypeptidase-like, regulatory domain"/>
    <property type="match status" value="1"/>
</dbReference>
<sequence>MKRIRQLQPYALFCMLMKISLTQLCIAFVFASFSYAHEIKAQDVLDRSISLKMENTDLRKVLSSIEDQTGVKFVYSRKTIKADRPVSIHTVDQKLSTVLTTILSPLDISYQVVSGRILLTADQMSAIDAGIFEASANVAPALTVTGKVTDDKGEGVPGVSVVLKGTTTGTVTNTEGVYSLTVPDGSGTLVFSFIGYTTQEVAIGNRTTVDVTLGADITALNEVVVVGYGTQQKKDLTGAVAVVNVDQMTKQPTAQVENMLQGQAAGVTVLGSGQPGQSPRVQIRGFNTFGNNQPLYVIDGVPTQNINDINPNDIQTMQVLKDAGSASIYGSRAANGVVIITTKKGASKIKVTYDAYYGVQVPKGGNVWNTLSPQGMADLRRVAKINSGAATNNDEQYREVNNAFVLPDYLVAGTTYGAQLQEGNPALNESLYNVNPNYTSKGEYDKFYRIVRANKSGTDWFHEIFKNAPITSHNLSLSGGGDQGSYFFSVNYFNQQGTLINTYNKRYTIRSNSLYNVSKHIRIGENLAFSVTDNPRVATLDEGSAIGHAFREQPIIPVYDIAGNFAGSFAKDMGNARNPVAIQKRTANNRGLSNRLIGNVFGEVDFLNHFTARTSFGGEVYNWNSRSFSFPEYENAENNPANSYTEQNGNGFNWTWTNTVSYHQNFNQIHDIKVVVGTEAYNAVDKTLGGTTQDYFSFDPNYTNLTTGATSPTNYSSYLSNSLFALIGRVDYNLKDKYLLGFVVRRDGSSKFLKTQYGWFPAVSAAWRLSQEEFLKGISWLTDLKLRVGYGSLGNQLNVTPGNAFTAYGPNRSSTYYDLGGTNSTTVFGVNRTRIGNPDAKWESVINSNVGLDATLFSGALDVTVDYYNKEIKDLLYNPELPGTAGSATVPFVNVAQMRNQGLDASVTGHINVTNDLKLNITGTITTYNNKILKVSNGAGYFDEEGRRFNGSFIVRNQVGSPLGSFFGYKLNGFWDDQAEIDAANEEARSATGNATAVYQSDIKVGRFRYADINGDGRITDADRTVLGNPNPKFTYGLNISATYKNFDFFIFLYGSQGNDIWNNVKWWTDFYPNFLGAKSKTALYDSWTPEHRNAKAPIQETGGSFSTTSVPNSYYVEKGSYLRAKNVQLGYSLPTSLLQKVRVERLRVYVQAANLFTLTKYSGVDPEVGFTNADRNTTFNIDEGAYPNQRQFIMGLNLTF</sequence>
<dbReference type="InterPro" id="IPR000531">
    <property type="entry name" value="Beta-barrel_TonB"/>
</dbReference>
<feature type="domain" description="TonB-dependent receptor-like beta-barrel" evidence="10">
    <location>
        <begin position="609"/>
        <end position="1044"/>
    </location>
</feature>
<evidence type="ECO:0000256" key="3">
    <source>
        <dbReference type="ARBA" id="ARBA00022452"/>
    </source>
</evidence>
<keyword evidence="3 8" id="KW-1134">Transmembrane beta strand</keyword>
<reference evidence="12 13" key="1">
    <citation type="submission" date="2023-05" db="EMBL/GenBank/DDBJ databases">
        <authorList>
            <person name="Zhang X."/>
        </authorList>
    </citation>
    <scope>NUCLEOTIDE SEQUENCE [LARGE SCALE GENOMIC DNA]</scope>
    <source>
        <strain evidence="12 13">DM2B3-1</strain>
    </source>
</reference>
<dbReference type="Proteomes" id="UP001228581">
    <property type="component" value="Unassembled WGS sequence"/>
</dbReference>
<gene>
    <name evidence="12" type="ORF">QNI19_27600</name>
</gene>
<dbReference type="SUPFAM" id="SSF49464">
    <property type="entry name" value="Carboxypeptidase regulatory domain-like"/>
    <property type="match status" value="1"/>
</dbReference>
<dbReference type="Gene3D" id="2.170.130.10">
    <property type="entry name" value="TonB-dependent receptor, plug domain"/>
    <property type="match status" value="1"/>
</dbReference>
<dbReference type="InterPro" id="IPR036942">
    <property type="entry name" value="Beta-barrel_TonB_sf"/>
</dbReference>
<dbReference type="Pfam" id="PF00593">
    <property type="entry name" value="TonB_dep_Rec_b-barrel"/>
    <property type="match status" value="1"/>
</dbReference>
<keyword evidence="4 8" id="KW-0812">Transmembrane</keyword>
<dbReference type="InterPro" id="IPR023996">
    <property type="entry name" value="TonB-dep_OMP_SusC/RagA"/>
</dbReference>
<dbReference type="Pfam" id="PF07715">
    <property type="entry name" value="Plug"/>
    <property type="match status" value="1"/>
</dbReference>
<dbReference type="InterPro" id="IPR023997">
    <property type="entry name" value="TonB-dep_OMP_SusC/RagA_CS"/>
</dbReference>
<comment type="caution">
    <text evidence="12">The sequence shown here is derived from an EMBL/GenBank/DDBJ whole genome shotgun (WGS) entry which is preliminary data.</text>
</comment>
<organism evidence="12 13">
    <name type="scientific">Xanthocytophaga flava</name>
    <dbReference type="NCBI Taxonomy" id="3048013"/>
    <lineage>
        <taxon>Bacteria</taxon>
        <taxon>Pseudomonadati</taxon>
        <taxon>Bacteroidota</taxon>
        <taxon>Cytophagia</taxon>
        <taxon>Cytophagales</taxon>
        <taxon>Rhodocytophagaceae</taxon>
        <taxon>Xanthocytophaga</taxon>
    </lineage>
</organism>
<evidence type="ECO:0000256" key="1">
    <source>
        <dbReference type="ARBA" id="ARBA00004571"/>
    </source>
</evidence>
<keyword evidence="12" id="KW-0675">Receptor</keyword>
<keyword evidence="2 8" id="KW-0813">Transport</keyword>